<sequence length="78" mass="8509">MPRQRTPHAPELDAAAWFKSSYSAGEQACVEVADIRGTLYSAIAVRDSKNPDGPALLITPEAFARFTQDAAQVRYNTP</sequence>
<dbReference type="STRING" id="909626.AQJ91_00545"/>
<dbReference type="Pfam" id="PF04149">
    <property type="entry name" value="DUF397"/>
    <property type="match status" value="1"/>
</dbReference>
<dbReference type="InterPro" id="IPR007278">
    <property type="entry name" value="DUF397"/>
</dbReference>
<protein>
    <recommendedName>
        <fullName evidence="1">DUF397 domain-containing protein</fullName>
    </recommendedName>
</protein>
<accession>A0A101V5Z4</accession>
<gene>
    <name evidence="2" type="ORF">AQJ91_00545</name>
</gene>
<reference evidence="2 3" key="1">
    <citation type="submission" date="2015-10" db="EMBL/GenBank/DDBJ databases">
        <title>Draft genome sequence of Streptomyces sp. RV15, isolated from a marine sponge.</title>
        <authorList>
            <person name="Ruckert C."/>
            <person name="Abdelmohsen U.R."/>
            <person name="Winkler A."/>
            <person name="Hentschel U."/>
            <person name="Kalinowski J."/>
            <person name="Kampfer P."/>
            <person name="Glaeser S."/>
        </authorList>
    </citation>
    <scope>NUCLEOTIDE SEQUENCE [LARGE SCALE GENOMIC DNA]</scope>
    <source>
        <strain evidence="2 3">RV15</strain>
    </source>
</reference>
<evidence type="ECO:0000313" key="3">
    <source>
        <dbReference type="Proteomes" id="UP000053260"/>
    </source>
</evidence>
<evidence type="ECO:0000313" key="2">
    <source>
        <dbReference type="EMBL" id="KUO23143.1"/>
    </source>
</evidence>
<organism evidence="2 3">
    <name type="scientific">Streptomyces dysideae</name>
    <dbReference type="NCBI Taxonomy" id="909626"/>
    <lineage>
        <taxon>Bacteria</taxon>
        <taxon>Bacillati</taxon>
        <taxon>Actinomycetota</taxon>
        <taxon>Actinomycetes</taxon>
        <taxon>Kitasatosporales</taxon>
        <taxon>Streptomycetaceae</taxon>
        <taxon>Streptomyces</taxon>
    </lineage>
</organism>
<keyword evidence="3" id="KW-1185">Reference proteome</keyword>
<proteinExistence type="predicted"/>
<dbReference type="Proteomes" id="UP000053260">
    <property type="component" value="Unassembled WGS sequence"/>
</dbReference>
<dbReference type="OrthoDB" id="4570646at2"/>
<name>A0A101V5Z4_9ACTN</name>
<dbReference type="RefSeq" id="WP_067016005.1">
    <property type="nucleotide sequence ID" value="NZ_KQ949075.1"/>
</dbReference>
<dbReference type="EMBL" id="LMXB01000007">
    <property type="protein sequence ID" value="KUO23143.1"/>
    <property type="molecule type" value="Genomic_DNA"/>
</dbReference>
<feature type="domain" description="DUF397" evidence="1">
    <location>
        <begin position="15"/>
        <end position="70"/>
    </location>
</feature>
<comment type="caution">
    <text evidence="2">The sequence shown here is derived from an EMBL/GenBank/DDBJ whole genome shotgun (WGS) entry which is preliminary data.</text>
</comment>
<evidence type="ECO:0000259" key="1">
    <source>
        <dbReference type="Pfam" id="PF04149"/>
    </source>
</evidence>
<dbReference type="AlphaFoldDB" id="A0A101V5Z4"/>